<evidence type="ECO:0008006" key="3">
    <source>
        <dbReference type="Google" id="ProtNLM"/>
    </source>
</evidence>
<sequence length="112" mass="11960">MPGGPKHEVGCLFLKTSSIVCSQNSENARGYPDLSSASTQYGLNYTRDLIAWKDMVVDGGMEKPTTTTTTTTTMTPLKESCDRIGIVNFLQGKSYLITGATGFLAKGTALLS</sequence>
<proteinExistence type="predicted"/>
<evidence type="ECO:0000313" key="2">
    <source>
        <dbReference type="Proteomes" id="UP001415857"/>
    </source>
</evidence>
<dbReference type="AlphaFoldDB" id="A0AAP0RWH9"/>
<accession>A0AAP0RWH9</accession>
<keyword evidence="2" id="KW-1185">Reference proteome</keyword>
<evidence type="ECO:0000313" key="1">
    <source>
        <dbReference type="EMBL" id="KAK9286047.1"/>
    </source>
</evidence>
<comment type="caution">
    <text evidence="1">The sequence shown here is derived from an EMBL/GenBank/DDBJ whole genome shotgun (WGS) entry which is preliminary data.</text>
</comment>
<reference evidence="1 2" key="1">
    <citation type="journal article" date="2024" name="Plant J.">
        <title>Genome sequences and population genomics reveal climatic adaptation and genomic divergence between two closely related sweetgum species.</title>
        <authorList>
            <person name="Xu W.Q."/>
            <person name="Ren C.Q."/>
            <person name="Zhang X.Y."/>
            <person name="Comes H.P."/>
            <person name="Liu X.H."/>
            <person name="Li Y.G."/>
            <person name="Kettle C.J."/>
            <person name="Jalonen R."/>
            <person name="Gaisberger H."/>
            <person name="Ma Y.Z."/>
            <person name="Qiu Y.X."/>
        </authorList>
    </citation>
    <scope>NUCLEOTIDE SEQUENCE [LARGE SCALE GENOMIC DNA]</scope>
    <source>
        <strain evidence="1">Hangzhou</strain>
    </source>
</reference>
<dbReference type="EMBL" id="JBBPBK010000004">
    <property type="protein sequence ID" value="KAK9286047.1"/>
    <property type="molecule type" value="Genomic_DNA"/>
</dbReference>
<dbReference type="Proteomes" id="UP001415857">
    <property type="component" value="Unassembled WGS sequence"/>
</dbReference>
<protein>
    <recommendedName>
        <fullName evidence="3">Fatty acyl-CoA reductase</fullName>
    </recommendedName>
</protein>
<gene>
    <name evidence="1" type="ORF">L1049_014426</name>
</gene>
<organism evidence="1 2">
    <name type="scientific">Liquidambar formosana</name>
    <name type="common">Formosan gum</name>
    <dbReference type="NCBI Taxonomy" id="63359"/>
    <lineage>
        <taxon>Eukaryota</taxon>
        <taxon>Viridiplantae</taxon>
        <taxon>Streptophyta</taxon>
        <taxon>Embryophyta</taxon>
        <taxon>Tracheophyta</taxon>
        <taxon>Spermatophyta</taxon>
        <taxon>Magnoliopsida</taxon>
        <taxon>eudicotyledons</taxon>
        <taxon>Gunneridae</taxon>
        <taxon>Pentapetalae</taxon>
        <taxon>Saxifragales</taxon>
        <taxon>Altingiaceae</taxon>
        <taxon>Liquidambar</taxon>
    </lineage>
</organism>
<name>A0AAP0RWH9_LIQFO</name>